<keyword evidence="5 10" id="KW-0378">Hydrolase</keyword>
<protein>
    <recommendedName>
        <fullName evidence="11">ATP-dependent RNA helicase</fullName>
        <ecNumber evidence="11">3.6.4.13</ecNumber>
    </recommendedName>
</protein>
<sequence>MSPLHPNSSIKSFSDLQPPLTPWINETIQSFGFTQMTPVQAHTIPLFLKNKDVVVEAVTGSGKTLAFVIPILERLLKLENQDCRSVAAIVISPTRELASQIYHVFNQFISSRPPLDDSGPNDQNPSTSPISPAPFLKAMLLIGGTGAHSIKQDVAEFKKHGANILVGTPGRMEEFLFGYSSISKRKLDGDFQNLQKSNFQKNANLKDLQVLVLDEADRLLDLGFAPVLSNIFNNIPKQRRTGLFSATLLNDGLTELIRVGLRNPVKVVVKVQTAQQTTARDGSTPTGLINQFISIPKAEWKIPQLIRLLNRLAYPTKKALGARKFIVYFATCACVEYFYKILSMLEDLKAFSLHSLHGQQCPTRRSITFEAFKNSSPLKPGVLLCTDLVARGLDLPNIDVVIQFDPPKDLRNFFHRIGRTARAGKEGKAIVFLQSNRELEYVDYLRIKAIILKPHPYLVAQDDTISGDGPNITKDFDADKFNDKVKDIVKTDRELHDRAVKAFVSYIQFYSKHEASYIFQISQLDILALAFKGFWLIKLPKMPELKKFQKDGGLLTPDGFGVANADFDWENYSYLNPIKESQRIESLKKVGMKASTDKQKDCQRRNSPIPLTLSPVTEKIASLERQKVSEKTPWSRKINSKLSKQQKRLKRLREKEESSKDADDVEQDQADWKELIKERKSLKKAKQTKENDEENVTSEDCKIQFLSANSQVCDFFQGLV</sequence>
<comment type="catalytic activity">
    <reaction evidence="11">
        <text>ATP + H2O = ADP + phosphate + H(+)</text>
        <dbReference type="Rhea" id="RHEA:13065"/>
        <dbReference type="ChEBI" id="CHEBI:15377"/>
        <dbReference type="ChEBI" id="CHEBI:15378"/>
        <dbReference type="ChEBI" id="CHEBI:30616"/>
        <dbReference type="ChEBI" id="CHEBI:43474"/>
        <dbReference type="ChEBI" id="CHEBI:456216"/>
        <dbReference type="EC" id="3.6.4.13"/>
    </reaction>
</comment>
<evidence type="ECO:0000256" key="3">
    <source>
        <dbReference type="ARBA" id="ARBA00022552"/>
    </source>
</evidence>
<dbReference type="PROSITE" id="PS51195">
    <property type="entry name" value="Q_MOTIF"/>
    <property type="match status" value="1"/>
</dbReference>
<evidence type="ECO:0000256" key="8">
    <source>
        <dbReference type="ARBA" id="ARBA00022884"/>
    </source>
</evidence>
<keyword evidence="8 11" id="KW-0694">RNA-binding</keyword>
<comment type="function">
    <text evidence="11">RNA helicase.</text>
</comment>
<dbReference type="Proteomes" id="UP000765509">
    <property type="component" value="Unassembled WGS sequence"/>
</dbReference>
<keyword evidence="6 10" id="KW-0347">Helicase</keyword>
<evidence type="ECO:0000256" key="1">
    <source>
        <dbReference type="ARBA" id="ARBA00004604"/>
    </source>
</evidence>
<dbReference type="GO" id="GO:0003723">
    <property type="term" value="F:RNA binding"/>
    <property type="evidence" value="ECO:0007669"/>
    <property type="project" value="UniProtKB-UniRule"/>
</dbReference>
<evidence type="ECO:0000256" key="10">
    <source>
        <dbReference type="RuleBase" id="RU000492"/>
    </source>
</evidence>
<organism evidence="16 17">
    <name type="scientific">Austropuccinia psidii MF-1</name>
    <dbReference type="NCBI Taxonomy" id="1389203"/>
    <lineage>
        <taxon>Eukaryota</taxon>
        <taxon>Fungi</taxon>
        <taxon>Dikarya</taxon>
        <taxon>Basidiomycota</taxon>
        <taxon>Pucciniomycotina</taxon>
        <taxon>Pucciniomycetes</taxon>
        <taxon>Pucciniales</taxon>
        <taxon>Sphaerophragmiaceae</taxon>
        <taxon>Austropuccinia</taxon>
    </lineage>
</organism>
<evidence type="ECO:0000313" key="17">
    <source>
        <dbReference type="Proteomes" id="UP000765509"/>
    </source>
</evidence>
<feature type="compositionally biased region" description="Basic and acidic residues" evidence="12">
    <location>
        <begin position="670"/>
        <end position="679"/>
    </location>
</feature>
<evidence type="ECO:0000259" key="15">
    <source>
        <dbReference type="PROSITE" id="PS51195"/>
    </source>
</evidence>
<evidence type="ECO:0000259" key="14">
    <source>
        <dbReference type="PROSITE" id="PS51194"/>
    </source>
</evidence>
<dbReference type="PROSITE" id="PS51194">
    <property type="entry name" value="HELICASE_CTER"/>
    <property type="match status" value="1"/>
</dbReference>
<dbReference type="PROSITE" id="PS00039">
    <property type="entry name" value="DEAD_ATP_HELICASE"/>
    <property type="match status" value="1"/>
</dbReference>
<evidence type="ECO:0000256" key="5">
    <source>
        <dbReference type="ARBA" id="ARBA00022801"/>
    </source>
</evidence>
<keyword evidence="4 10" id="KW-0547">Nucleotide-binding</keyword>
<dbReference type="GO" id="GO:0016787">
    <property type="term" value="F:hydrolase activity"/>
    <property type="evidence" value="ECO:0007669"/>
    <property type="project" value="UniProtKB-KW"/>
</dbReference>
<dbReference type="SMART" id="SM00490">
    <property type="entry name" value="HELICc"/>
    <property type="match status" value="1"/>
</dbReference>
<dbReference type="InterPro" id="IPR000629">
    <property type="entry name" value="RNA-helicase_DEAD-box_CS"/>
</dbReference>
<dbReference type="SUPFAM" id="SSF52540">
    <property type="entry name" value="P-loop containing nucleoside triphosphate hydrolases"/>
    <property type="match status" value="1"/>
</dbReference>
<dbReference type="InterPro" id="IPR001650">
    <property type="entry name" value="Helicase_C-like"/>
</dbReference>
<comment type="similarity">
    <text evidence="10">Belongs to the DEAD box helicase family.</text>
</comment>
<dbReference type="GO" id="GO:0005730">
    <property type="term" value="C:nucleolus"/>
    <property type="evidence" value="ECO:0007669"/>
    <property type="project" value="UniProtKB-SubCell"/>
</dbReference>
<keyword evidence="2" id="KW-0690">Ribosome biogenesis</keyword>
<dbReference type="PROSITE" id="PS51192">
    <property type="entry name" value="HELICASE_ATP_BIND_1"/>
    <property type="match status" value="1"/>
</dbReference>
<feature type="domain" description="Helicase ATP-binding" evidence="13">
    <location>
        <begin position="44"/>
        <end position="266"/>
    </location>
</feature>
<dbReference type="InterPro" id="IPR027417">
    <property type="entry name" value="P-loop_NTPase"/>
</dbReference>
<dbReference type="AlphaFoldDB" id="A0A9Q3BHL7"/>
<evidence type="ECO:0000256" key="7">
    <source>
        <dbReference type="ARBA" id="ARBA00022840"/>
    </source>
</evidence>
<dbReference type="InterPro" id="IPR014001">
    <property type="entry name" value="Helicase_ATP-bd"/>
</dbReference>
<evidence type="ECO:0000256" key="12">
    <source>
        <dbReference type="SAM" id="MobiDB-lite"/>
    </source>
</evidence>
<comment type="caution">
    <text evidence="16">The sequence shown here is derived from an EMBL/GenBank/DDBJ whole genome shotgun (WGS) entry which is preliminary data.</text>
</comment>
<evidence type="ECO:0000313" key="16">
    <source>
        <dbReference type="EMBL" id="MBW0465066.1"/>
    </source>
</evidence>
<evidence type="ECO:0000256" key="6">
    <source>
        <dbReference type="ARBA" id="ARBA00022806"/>
    </source>
</evidence>
<dbReference type="SMART" id="SM00487">
    <property type="entry name" value="DEXDc"/>
    <property type="match status" value="1"/>
</dbReference>
<gene>
    <name evidence="16" type="ORF">O181_004781</name>
</gene>
<feature type="domain" description="DEAD-box RNA helicase Q" evidence="15">
    <location>
        <begin position="13"/>
        <end position="41"/>
    </location>
</feature>
<feature type="short sequence motif" description="Q motif" evidence="9">
    <location>
        <begin position="13"/>
        <end position="41"/>
    </location>
</feature>
<dbReference type="EMBL" id="AVOT02000945">
    <property type="protein sequence ID" value="MBW0465066.1"/>
    <property type="molecule type" value="Genomic_DNA"/>
</dbReference>
<comment type="subcellular location">
    <subcellularLocation>
        <location evidence="1">Nucleus</location>
        <location evidence="1">Nucleolus</location>
    </subcellularLocation>
</comment>
<accession>A0A9Q3BHL7</accession>
<dbReference type="GO" id="GO:0006364">
    <property type="term" value="P:rRNA processing"/>
    <property type="evidence" value="ECO:0007669"/>
    <property type="project" value="UniProtKB-KW"/>
</dbReference>
<dbReference type="SMART" id="SM01178">
    <property type="entry name" value="DUF4217"/>
    <property type="match status" value="1"/>
</dbReference>
<evidence type="ECO:0000256" key="4">
    <source>
        <dbReference type="ARBA" id="ARBA00022741"/>
    </source>
</evidence>
<feature type="domain" description="Helicase C-terminal" evidence="14">
    <location>
        <begin position="308"/>
        <end position="465"/>
    </location>
</feature>
<evidence type="ECO:0000256" key="11">
    <source>
        <dbReference type="RuleBase" id="RU365068"/>
    </source>
</evidence>
<evidence type="ECO:0000259" key="13">
    <source>
        <dbReference type="PROSITE" id="PS51192"/>
    </source>
</evidence>
<evidence type="ECO:0000256" key="2">
    <source>
        <dbReference type="ARBA" id="ARBA00022517"/>
    </source>
</evidence>
<dbReference type="GO" id="GO:0005524">
    <property type="term" value="F:ATP binding"/>
    <property type="evidence" value="ECO:0007669"/>
    <property type="project" value="UniProtKB-UniRule"/>
</dbReference>
<dbReference type="InterPro" id="IPR025313">
    <property type="entry name" value="SPB4-like_CTE"/>
</dbReference>
<dbReference type="PANTHER" id="PTHR24031">
    <property type="entry name" value="RNA HELICASE"/>
    <property type="match status" value="1"/>
</dbReference>
<dbReference type="Pfam" id="PF00270">
    <property type="entry name" value="DEAD"/>
    <property type="match status" value="1"/>
</dbReference>
<dbReference type="EC" id="3.6.4.13" evidence="11"/>
<feature type="compositionally biased region" description="Basic and acidic residues" evidence="12">
    <location>
        <begin position="653"/>
        <end position="662"/>
    </location>
</feature>
<dbReference type="InterPro" id="IPR011545">
    <property type="entry name" value="DEAD/DEAH_box_helicase_dom"/>
</dbReference>
<dbReference type="OrthoDB" id="7396459at2759"/>
<dbReference type="CDD" id="cd17960">
    <property type="entry name" value="DEADc_DDX55"/>
    <property type="match status" value="1"/>
</dbReference>
<keyword evidence="17" id="KW-1185">Reference proteome</keyword>
<dbReference type="Pfam" id="PF00271">
    <property type="entry name" value="Helicase_C"/>
    <property type="match status" value="1"/>
</dbReference>
<dbReference type="Pfam" id="PF13959">
    <property type="entry name" value="CTE_SPB4"/>
    <property type="match status" value="1"/>
</dbReference>
<proteinExistence type="inferred from homology"/>
<evidence type="ECO:0000256" key="9">
    <source>
        <dbReference type="PROSITE-ProRule" id="PRU00552"/>
    </source>
</evidence>
<dbReference type="GO" id="GO:0003724">
    <property type="term" value="F:RNA helicase activity"/>
    <property type="evidence" value="ECO:0007669"/>
    <property type="project" value="UniProtKB-EC"/>
</dbReference>
<dbReference type="InterPro" id="IPR014014">
    <property type="entry name" value="RNA_helicase_DEAD_Q_motif"/>
</dbReference>
<keyword evidence="7 10" id="KW-0067">ATP-binding</keyword>
<keyword evidence="3" id="KW-0698">rRNA processing</keyword>
<name>A0A9Q3BHL7_9BASI</name>
<feature type="region of interest" description="Disordered" evidence="12">
    <location>
        <begin position="650"/>
        <end position="698"/>
    </location>
</feature>
<comment type="domain">
    <text evidence="11">The Q motif is unique to and characteristic of the DEAD box family of RNA helicases and controls ATP binding and hydrolysis.</text>
</comment>
<dbReference type="Gene3D" id="3.40.50.300">
    <property type="entry name" value="P-loop containing nucleotide triphosphate hydrolases"/>
    <property type="match status" value="2"/>
</dbReference>
<reference evidence="16" key="1">
    <citation type="submission" date="2021-03" db="EMBL/GenBank/DDBJ databases">
        <title>Draft genome sequence of rust myrtle Austropuccinia psidii MF-1, a brazilian biotype.</title>
        <authorList>
            <person name="Quecine M.C."/>
            <person name="Pachon D.M.R."/>
            <person name="Bonatelli M.L."/>
            <person name="Correr F.H."/>
            <person name="Franceschini L.M."/>
            <person name="Leite T.F."/>
            <person name="Margarido G.R.A."/>
            <person name="Almeida C.A."/>
            <person name="Ferrarezi J.A."/>
            <person name="Labate C.A."/>
        </authorList>
    </citation>
    <scope>NUCLEOTIDE SEQUENCE</scope>
    <source>
        <strain evidence="16">MF-1</strain>
    </source>
</reference>
<dbReference type="CDD" id="cd18787">
    <property type="entry name" value="SF2_C_DEAD"/>
    <property type="match status" value="1"/>
</dbReference>